<dbReference type="Proteomes" id="UP000092731">
    <property type="component" value="Unassembled WGS sequence"/>
</dbReference>
<reference evidence="2" key="1">
    <citation type="submission" date="2016-05" db="EMBL/GenBank/DDBJ databases">
        <title>Draft genome sequences of four strains of Ehrlichia ruminantium, a tick-borne pathogen of ruminants, isolated from Zimbabwe, The Gambia and Ghana.</title>
        <authorList>
            <person name="Nakao R."/>
            <person name="Jongejan F."/>
            <person name="Sugimoto C."/>
        </authorList>
    </citation>
    <scope>NUCLEOTIDE SEQUENCE [LARGE SCALE GENOMIC DNA]</scope>
    <source>
        <strain evidence="2">Pokoase 417</strain>
    </source>
</reference>
<evidence type="ECO:0000313" key="1">
    <source>
        <dbReference type="EMBL" id="GAT77856.1"/>
    </source>
</evidence>
<name>A0A170SBR0_EHRRU</name>
<evidence type="ECO:0000313" key="2">
    <source>
        <dbReference type="Proteomes" id="UP000092731"/>
    </source>
</evidence>
<proteinExistence type="predicted"/>
<comment type="caution">
    <text evidence="1">The sequence shown here is derived from an EMBL/GenBank/DDBJ whole genome shotgun (WGS) entry which is preliminary data.</text>
</comment>
<feature type="non-terminal residue" evidence="1">
    <location>
        <position position="1"/>
    </location>
</feature>
<accession>A0A170SBR0</accession>
<protein>
    <submittedName>
        <fullName evidence="1">Exodeoxyribonuclease VII large subunit</fullName>
    </submittedName>
</protein>
<sequence length="28" mass="3106">HISSVKKLQKNDIISIELQDGSIKAIVQ</sequence>
<gene>
    <name evidence="1" type="primary">xseA</name>
    <name evidence="1" type="ORF">EHRUM3_00550</name>
</gene>
<dbReference type="EMBL" id="BDDM01000013">
    <property type="protein sequence ID" value="GAT77856.1"/>
    <property type="molecule type" value="Genomic_DNA"/>
</dbReference>
<dbReference type="AlphaFoldDB" id="A0A170SBR0"/>
<organism evidence="1 2">
    <name type="scientific">Ehrlichia ruminantium</name>
    <name type="common">heartwater rickettsia</name>
    <name type="synonym">Cowdria ruminantium</name>
    <dbReference type="NCBI Taxonomy" id="779"/>
    <lineage>
        <taxon>Bacteria</taxon>
        <taxon>Pseudomonadati</taxon>
        <taxon>Pseudomonadota</taxon>
        <taxon>Alphaproteobacteria</taxon>
        <taxon>Rickettsiales</taxon>
        <taxon>Anaplasmataceae</taxon>
        <taxon>Ehrlichia</taxon>
    </lineage>
</organism>